<reference evidence="3" key="1">
    <citation type="journal article" date="2019" name="Int. J. Syst. Evol. Microbiol.">
        <title>The Global Catalogue of Microorganisms (GCM) 10K type strain sequencing project: providing services to taxonomists for standard genome sequencing and annotation.</title>
        <authorList>
            <consortium name="The Broad Institute Genomics Platform"/>
            <consortium name="The Broad Institute Genome Sequencing Center for Infectious Disease"/>
            <person name="Wu L."/>
            <person name="Ma J."/>
        </authorList>
    </citation>
    <scope>NUCLEOTIDE SEQUENCE [LARGE SCALE GENOMIC DNA]</scope>
    <source>
        <strain evidence="3">JCM 5062</strain>
    </source>
</reference>
<protein>
    <submittedName>
        <fullName evidence="2">Uncharacterized protein</fullName>
    </submittedName>
</protein>
<feature type="region of interest" description="Disordered" evidence="1">
    <location>
        <begin position="1"/>
        <end position="80"/>
    </location>
</feature>
<evidence type="ECO:0000313" key="2">
    <source>
        <dbReference type="EMBL" id="GAA2510442.1"/>
    </source>
</evidence>
<dbReference type="Proteomes" id="UP001499942">
    <property type="component" value="Unassembled WGS sequence"/>
</dbReference>
<gene>
    <name evidence="2" type="ORF">GCM10010393_49220</name>
</gene>
<dbReference type="EMBL" id="BAAASR010000027">
    <property type="protein sequence ID" value="GAA2510442.1"/>
    <property type="molecule type" value="Genomic_DNA"/>
</dbReference>
<feature type="compositionally biased region" description="Polar residues" evidence="1">
    <location>
        <begin position="1"/>
        <end position="10"/>
    </location>
</feature>
<name>A0ABP6A884_9ACTN</name>
<feature type="compositionally biased region" description="Basic and acidic residues" evidence="1">
    <location>
        <begin position="42"/>
        <end position="52"/>
    </location>
</feature>
<organism evidence="2 3">
    <name type="scientific">Streptomyces gobitricini</name>
    <dbReference type="NCBI Taxonomy" id="68211"/>
    <lineage>
        <taxon>Bacteria</taxon>
        <taxon>Bacillati</taxon>
        <taxon>Actinomycetota</taxon>
        <taxon>Actinomycetes</taxon>
        <taxon>Kitasatosporales</taxon>
        <taxon>Streptomycetaceae</taxon>
        <taxon>Streptomyces</taxon>
    </lineage>
</organism>
<keyword evidence="3" id="KW-1185">Reference proteome</keyword>
<feature type="compositionally biased region" description="Low complexity" evidence="1">
    <location>
        <begin position="11"/>
        <end position="23"/>
    </location>
</feature>
<accession>A0ABP6A884</accession>
<comment type="caution">
    <text evidence="2">The sequence shown here is derived from an EMBL/GenBank/DDBJ whole genome shotgun (WGS) entry which is preliminary data.</text>
</comment>
<evidence type="ECO:0000256" key="1">
    <source>
        <dbReference type="SAM" id="MobiDB-lite"/>
    </source>
</evidence>
<proteinExistence type="predicted"/>
<sequence>MGRSPVLNQDTSHSTSAPAATEPTARKGRAPNITRRGYGHPRSWEAVDEGVRGGRLVRPRDPSGPFSGPEGTGVVVAPSA</sequence>
<evidence type="ECO:0000313" key="3">
    <source>
        <dbReference type="Proteomes" id="UP001499942"/>
    </source>
</evidence>